<dbReference type="GO" id="GO:0006801">
    <property type="term" value="P:superoxide metabolic process"/>
    <property type="evidence" value="ECO:0007669"/>
    <property type="project" value="InterPro"/>
</dbReference>
<evidence type="ECO:0000313" key="6">
    <source>
        <dbReference type="Proteomes" id="UP000314985"/>
    </source>
</evidence>
<dbReference type="FunFam" id="3.30.70.100:FF:000027">
    <property type="entry name" value="Copper chaperone for superoxide dismutase"/>
    <property type="match status" value="1"/>
</dbReference>
<evidence type="ECO:0000256" key="3">
    <source>
        <dbReference type="ARBA" id="ARBA00032899"/>
    </source>
</evidence>
<reference evidence="5" key="2">
    <citation type="submission" date="2025-08" db="UniProtKB">
        <authorList>
            <consortium name="Ensembl"/>
        </authorList>
    </citation>
    <scope>IDENTIFICATION</scope>
</reference>
<accession>A0A4X1TK67</accession>
<comment type="similarity">
    <text evidence="2">In the C-terminal section; belongs to the Cu-Zn superoxide dismutase family.</text>
</comment>
<organism evidence="5 6">
    <name type="scientific">Sus scrofa</name>
    <name type="common">Pig</name>
    <dbReference type="NCBI Taxonomy" id="9823"/>
    <lineage>
        <taxon>Eukaryota</taxon>
        <taxon>Metazoa</taxon>
        <taxon>Chordata</taxon>
        <taxon>Craniata</taxon>
        <taxon>Vertebrata</taxon>
        <taxon>Euteleostomi</taxon>
        <taxon>Mammalia</taxon>
        <taxon>Eutheria</taxon>
        <taxon>Laurasiatheria</taxon>
        <taxon>Artiodactyla</taxon>
        <taxon>Suina</taxon>
        <taxon>Suidae</taxon>
        <taxon>Sus</taxon>
    </lineage>
</organism>
<dbReference type="Pfam" id="PF00403">
    <property type="entry name" value="HMA"/>
    <property type="match status" value="1"/>
</dbReference>
<evidence type="ECO:0000256" key="2">
    <source>
        <dbReference type="ARBA" id="ARBA00025798"/>
    </source>
</evidence>
<sequence>MASDSGDRETACMLEFAVQMTCQSCVDAVSRSLQGVAGIQSVEVQLENQMVLVQTTLPSQVVQALLEDTGRQAVLKGMGSGRWQNLEAAVAILGGSGPVQGVVRFLQLTPERCLIEGTIDGLKPGLHGLHVHQFGDLTRNCNRQVLCHLLIASSSPQWCTHCAQGAVLSPVHTLTSGPLMYPQGLIQRPSLQMRKLRLQEVKWLVKRPWSMYMVEWGFERESDLDTPARSRLTASKVAGDSWTERGQISMSQCVSPCHAMNCLLISVSLGSLLRARSHNQFLVPSNQSLAQNGPVC</sequence>
<evidence type="ECO:0000259" key="4">
    <source>
        <dbReference type="PROSITE" id="PS50846"/>
    </source>
</evidence>
<dbReference type="Gene3D" id="3.30.70.100">
    <property type="match status" value="1"/>
</dbReference>
<evidence type="ECO:0000256" key="1">
    <source>
        <dbReference type="ARBA" id="ARBA00001973"/>
    </source>
</evidence>
<dbReference type="Pfam" id="PF00080">
    <property type="entry name" value="Sod_Cu"/>
    <property type="match status" value="1"/>
</dbReference>
<dbReference type="PANTHER" id="PTHR10003">
    <property type="entry name" value="SUPEROXIDE DISMUTASE CU-ZN -RELATED"/>
    <property type="match status" value="1"/>
</dbReference>
<dbReference type="Ensembl" id="ENSSSCT00070018521.1">
    <property type="protein sequence ID" value="ENSSSCP00070015391.1"/>
    <property type="gene ID" value="ENSSSCG00070009463.1"/>
</dbReference>
<gene>
    <name evidence="5" type="primary">CCS</name>
</gene>
<dbReference type="InterPro" id="IPR024134">
    <property type="entry name" value="SOD_Cu/Zn_/chaperone"/>
</dbReference>
<dbReference type="CDD" id="cd00371">
    <property type="entry name" value="HMA"/>
    <property type="match status" value="1"/>
</dbReference>
<proteinExistence type="inferred from homology"/>
<dbReference type="InterPro" id="IPR001424">
    <property type="entry name" value="SOD_Cu_Zn_dom"/>
</dbReference>
<feature type="domain" description="HMA" evidence="4">
    <location>
        <begin position="11"/>
        <end position="74"/>
    </location>
</feature>
<reference evidence="5 6" key="1">
    <citation type="submission" date="2017-08" db="EMBL/GenBank/DDBJ databases">
        <title>USMARCv1.0.</title>
        <authorList>
            <person name="Hannum G.I."/>
            <person name="Koren S."/>
            <person name="Schroeder S.G."/>
            <person name="Chin S.C."/>
            <person name="Nonneman D.J."/>
            <person name="Becker S.A."/>
            <person name="Rosen B.D."/>
            <person name="Bickhart D.M."/>
            <person name="Putnam N.H."/>
            <person name="Green R.E."/>
            <person name="Tuggle C.K."/>
            <person name="Liu H."/>
            <person name="Rohrer G.A."/>
            <person name="Warr A."/>
            <person name="Hall R."/>
            <person name="Kim K."/>
            <person name="Hume D.A."/>
            <person name="Talbot R."/>
            <person name="Chow W."/>
            <person name="Howe K."/>
            <person name="Schwartz A.S."/>
            <person name="Watson M."/>
            <person name="Archibald A.L."/>
            <person name="Phillippy A.M."/>
            <person name="Smith T.P.L."/>
        </authorList>
    </citation>
    <scope>NUCLEOTIDE SEQUENCE [LARGE SCALE GENOMIC DNA]</scope>
</reference>
<evidence type="ECO:0000313" key="5">
    <source>
        <dbReference type="Ensembl" id="ENSSSCP00070015391.1"/>
    </source>
</evidence>
<dbReference type="InterPro" id="IPR036423">
    <property type="entry name" value="SOD-like_Cu/Zn_dom_sf"/>
</dbReference>
<dbReference type="SUPFAM" id="SSF49329">
    <property type="entry name" value="Cu,Zn superoxide dismutase-like"/>
    <property type="match status" value="1"/>
</dbReference>
<dbReference type="InterPro" id="IPR006121">
    <property type="entry name" value="HMA_dom"/>
</dbReference>
<dbReference type="Gene3D" id="2.60.40.200">
    <property type="entry name" value="Superoxide dismutase, copper/zinc binding domain"/>
    <property type="match status" value="1"/>
</dbReference>
<dbReference type="Proteomes" id="UP000314985">
    <property type="component" value="Chromosome 2"/>
</dbReference>
<dbReference type="GO" id="GO:0005507">
    <property type="term" value="F:copper ion binding"/>
    <property type="evidence" value="ECO:0007669"/>
    <property type="project" value="InterPro"/>
</dbReference>
<dbReference type="SUPFAM" id="SSF55008">
    <property type="entry name" value="HMA, heavy metal-associated domain"/>
    <property type="match status" value="1"/>
</dbReference>
<dbReference type="PROSITE" id="PS50846">
    <property type="entry name" value="HMA_2"/>
    <property type="match status" value="1"/>
</dbReference>
<name>A0A4X1TK67_PIG</name>
<protein>
    <recommendedName>
        <fullName evidence="3">Superoxide dismutase copper chaperone</fullName>
    </recommendedName>
</protein>
<dbReference type="InterPro" id="IPR036163">
    <property type="entry name" value="HMA_dom_sf"/>
</dbReference>
<comment type="cofactor">
    <cofactor evidence="1">
        <name>Cu(2+)</name>
        <dbReference type="ChEBI" id="CHEBI:29036"/>
    </cofactor>
</comment>
<dbReference type="AlphaFoldDB" id="A0A4X1TK67"/>